<dbReference type="GO" id="GO:0051536">
    <property type="term" value="F:iron-sulfur cluster binding"/>
    <property type="evidence" value="ECO:0007669"/>
    <property type="project" value="InterPro"/>
</dbReference>
<dbReference type="GO" id="GO:0016226">
    <property type="term" value="P:iron-sulfur cluster assembly"/>
    <property type="evidence" value="ECO:0007669"/>
    <property type="project" value="InterPro"/>
</dbReference>
<dbReference type="InterPro" id="IPR001075">
    <property type="entry name" value="NIF_FeS_clus_asmbl_NifU_C"/>
</dbReference>
<evidence type="ECO:0000256" key="1">
    <source>
        <dbReference type="ARBA" id="ARBA00006420"/>
    </source>
</evidence>
<gene>
    <name evidence="4" type="ORF">Aargi30884_00490</name>
</gene>
<sequence length="76" mass="8403">MTKEEEIKKVIEKIRPYIQRDGGDVEFVSFKDGIVEVRMLGACVGCMSIGDTLKDGIEAILMDEVEGIVEVVLAQD</sequence>
<name>A0A6N4TDC0_9FIRM</name>
<evidence type="ECO:0000256" key="2">
    <source>
        <dbReference type="ARBA" id="ARBA00049958"/>
    </source>
</evidence>
<accession>A0A6N4TDC0</accession>
<dbReference type="PANTHER" id="PTHR11178:SF1">
    <property type="entry name" value="NFU1 IRON-SULFUR CLUSTER SCAFFOLD HOMOLOG, MITOCHONDRIAL"/>
    <property type="match status" value="1"/>
</dbReference>
<dbReference type="Gene3D" id="3.30.300.130">
    <property type="entry name" value="Fe-S cluster assembly (FSCA)"/>
    <property type="match status" value="1"/>
</dbReference>
<feature type="domain" description="NIF system FeS cluster assembly NifU C-terminal" evidence="3">
    <location>
        <begin position="7"/>
        <end position="72"/>
    </location>
</feature>
<evidence type="ECO:0000313" key="5">
    <source>
        <dbReference type="Proteomes" id="UP000464754"/>
    </source>
</evidence>
<evidence type="ECO:0000313" key="4">
    <source>
        <dbReference type="EMBL" id="BBK21146.1"/>
    </source>
</evidence>
<organism evidence="4 5">
    <name type="scientific">Amedibacterium intestinale</name>
    <dbReference type="NCBI Taxonomy" id="2583452"/>
    <lineage>
        <taxon>Bacteria</taxon>
        <taxon>Bacillati</taxon>
        <taxon>Bacillota</taxon>
        <taxon>Erysipelotrichia</taxon>
        <taxon>Erysipelotrichales</taxon>
        <taxon>Erysipelotrichaceae</taxon>
        <taxon>Amedibacterium</taxon>
    </lineage>
</organism>
<dbReference type="SUPFAM" id="SSF117916">
    <property type="entry name" value="Fe-S cluster assembly (FSCA) domain-like"/>
    <property type="match status" value="1"/>
</dbReference>
<proteinExistence type="inferred from homology"/>
<comment type="similarity">
    <text evidence="1">Belongs to the NifU family.</text>
</comment>
<dbReference type="Pfam" id="PF01106">
    <property type="entry name" value="NifU"/>
    <property type="match status" value="1"/>
</dbReference>
<protein>
    <submittedName>
        <fullName evidence="4">NifU family protein</fullName>
    </submittedName>
</protein>
<dbReference type="Proteomes" id="UP000464754">
    <property type="component" value="Chromosome"/>
</dbReference>
<dbReference type="PANTHER" id="PTHR11178">
    <property type="entry name" value="IRON-SULFUR CLUSTER SCAFFOLD PROTEIN NFU-RELATED"/>
    <property type="match status" value="1"/>
</dbReference>
<dbReference type="GO" id="GO:0005506">
    <property type="term" value="F:iron ion binding"/>
    <property type="evidence" value="ECO:0007669"/>
    <property type="project" value="InterPro"/>
</dbReference>
<evidence type="ECO:0000259" key="3">
    <source>
        <dbReference type="Pfam" id="PF01106"/>
    </source>
</evidence>
<keyword evidence="5" id="KW-1185">Reference proteome</keyword>
<dbReference type="AlphaFoldDB" id="A0A6N4TDC0"/>
<reference evidence="5" key="1">
    <citation type="submission" date="2019-05" db="EMBL/GenBank/DDBJ databases">
        <title>Complete genome sequencing of Absiella argi strain JCM 30884.</title>
        <authorList>
            <person name="Sakamoto M."/>
            <person name="Murakami T."/>
            <person name="Mori H."/>
        </authorList>
    </citation>
    <scope>NUCLEOTIDE SEQUENCE [LARGE SCALE GENOMIC DNA]</scope>
    <source>
        <strain evidence="5">JCM 30884</strain>
    </source>
</reference>
<dbReference type="KEGG" id="aarg:Aargi30884_00490"/>
<comment type="function">
    <text evidence="2">May be involved in the formation or repair of [Fe-S] clusters present in iron-sulfur proteins.</text>
</comment>
<dbReference type="InterPro" id="IPR034904">
    <property type="entry name" value="FSCA_dom_sf"/>
</dbReference>
<dbReference type="EMBL" id="AP019695">
    <property type="protein sequence ID" value="BBK21146.1"/>
    <property type="molecule type" value="Genomic_DNA"/>
</dbReference>